<evidence type="ECO:0000313" key="4">
    <source>
        <dbReference type="EMBL" id="ETX02836.1"/>
    </source>
</evidence>
<comment type="caution">
    <text evidence="4">The sequence shown here is derived from an EMBL/GenBank/DDBJ whole genome shotgun (WGS) entry which is preliminary data.</text>
</comment>
<reference evidence="4 5" key="1">
    <citation type="journal article" date="2014" name="Nature">
        <title>An environmental bacterial taxon with a large and distinct metabolic repertoire.</title>
        <authorList>
            <person name="Wilson M.C."/>
            <person name="Mori T."/>
            <person name="Ruckert C."/>
            <person name="Uria A.R."/>
            <person name="Helf M.J."/>
            <person name="Takada K."/>
            <person name="Gernert C."/>
            <person name="Steffens U.A."/>
            <person name="Heycke N."/>
            <person name="Schmitt S."/>
            <person name="Rinke C."/>
            <person name="Helfrich E.J."/>
            <person name="Brachmann A.O."/>
            <person name="Gurgui C."/>
            <person name="Wakimoto T."/>
            <person name="Kracht M."/>
            <person name="Crusemann M."/>
            <person name="Hentschel U."/>
            <person name="Abe I."/>
            <person name="Matsunaga S."/>
            <person name="Kalinowski J."/>
            <person name="Takeyama H."/>
            <person name="Piel J."/>
        </authorList>
    </citation>
    <scope>NUCLEOTIDE SEQUENCE [LARGE SCALE GENOMIC DNA]</scope>
    <source>
        <strain evidence="5">TSY2</strain>
    </source>
</reference>
<keyword evidence="5" id="KW-1185">Reference proteome</keyword>
<dbReference type="AlphaFoldDB" id="W4LYN5"/>
<dbReference type="PROSITE" id="PS01173">
    <property type="entry name" value="LIPASE_GDXG_HIS"/>
    <property type="match status" value="1"/>
</dbReference>
<proteinExistence type="inferred from homology"/>
<dbReference type="GO" id="GO:0016787">
    <property type="term" value="F:hydrolase activity"/>
    <property type="evidence" value="ECO:0007669"/>
    <property type="project" value="UniProtKB-KW"/>
</dbReference>
<dbReference type="HOGENOM" id="CLU_012494_13_1_7"/>
<keyword evidence="2" id="KW-0378">Hydrolase</keyword>
<dbReference type="Gene3D" id="3.40.50.1820">
    <property type="entry name" value="alpha/beta hydrolase"/>
    <property type="match status" value="1"/>
</dbReference>
<organism evidence="4 5">
    <name type="scientific">Candidatus Entotheonella gemina</name>
    <dbReference type="NCBI Taxonomy" id="1429439"/>
    <lineage>
        <taxon>Bacteria</taxon>
        <taxon>Pseudomonadati</taxon>
        <taxon>Nitrospinota/Tectimicrobiota group</taxon>
        <taxon>Candidatus Tectimicrobiota</taxon>
        <taxon>Candidatus Entotheonellia</taxon>
        <taxon>Candidatus Entotheonellales</taxon>
        <taxon>Candidatus Entotheonellaceae</taxon>
        <taxon>Candidatus Entotheonella</taxon>
    </lineage>
</organism>
<evidence type="ECO:0000259" key="3">
    <source>
        <dbReference type="Pfam" id="PF07859"/>
    </source>
</evidence>
<dbReference type="SMR" id="W4LYN5"/>
<dbReference type="PATRIC" id="fig|1429439.4.peg.5876"/>
<protein>
    <recommendedName>
        <fullName evidence="3">Alpha/beta hydrolase fold-3 domain-containing protein</fullName>
    </recommendedName>
</protein>
<evidence type="ECO:0000256" key="1">
    <source>
        <dbReference type="ARBA" id="ARBA00010515"/>
    </source>
</evidence>
<dbReference type="InterPro" id="IPR050300">
    <property type="entry name" value="GDXG_lipolytic_enzyme"/>
</dbReference>
<sequence>MAQSPQLDRVIGMIKARAQATRKTTDEDRASYENMLASMPMADDIETERVGAGGVPAEWIRAPGAQADRVMLYFHGGGYVVGSMRTHRTMLSHISLASGFSVLGLDYRLAPENPFPAPVEDALAAYRWLLDQGIEPGKIVLGGDSAGGGLVVSALVAIRYAGEPMPAAGVCISPWVDMEATGESFTTNADVDPSVSKERILNIAKVYLAGKHPRAPLASPLHADLHELPPLLSIVGSIETLLDDARAITERAQAAGVEAVLEVWDDMPHVWTHFASILPEGRQAVDRIGDFMRHQVG</sequence>
<name>W4LYN5_9BACT</name>
<dbReference type="PANTHER" id="PTHR48081:SF8">
    <property type="entry name" value="ALPHA_BETA HYDROLASE FOLD-3 DOMAIN-CONTAINING PROTEIN-RELATED"/>
    <property type="match status" value="1"/>
</dbReference>
<gene>
    <name evidence="4" type="ORF">ETSY2_34725</name>
</gene>
<evidence type="ECO:0000256" key="2">
    <source>
        <dbReference type="ARBA" id="ARBA00022801"/>
    </source>
</evidence>
<dbReference type="SUPFAM" id="SSF53474">
    <property type="entry name" value="alpha/beta-Hydrolases"/>
    <property type="match status" value="1"/>
</dbReference>
<dbReference type="EMBL" id="AZHX01001490">
    <property type="protein sequence ID" value="ETX02836.1"/>
    <property type="molecule type" value="Genomic_DNA"/>
</dbReference>
<comment type="similarity">
    <text evidence="1">Belongs to the 'GDXG' lipolytic enzyme family.</text>
</comment>
<accession>W4LYN5</accession>
<feature type="domain" description="Alpha/beta hydrolase fold-3" evidence="3">
    <location>
        <begin position="71"/>
        <end position="272"/>
    </location>
</feature>
<dbReference type="InterPro" id="IPR029058">
    <property type="entry name" value="AB_hydrolase_fold"/>
</dbReference>
<dbReference type="Pfam" id="PF07859">
    <property type="entry name" value="Abhydrolase_3"/>
    <property type="match status" value="1"/>
</dbReference>
<dbReference type="InterPro" id="IPR002168">
    <property type="entry name" value="Lipase_GDXG_HIS_AS"/>
</dbReference>
<evidence type="ECO:0000313" key="5">
    <source>
        <dbReference type="Proteomes" id="UP000019140"/>
    </source>
</evidence>
<dbReference type="Proteomes" id="UP000019140">
    <property type="component" value="Unassembled WGS sequence"/>
</dbReference>
<dbReference type="InterPro" id="IPR013094">
    <property type="entry name" value="AB_hydrolase_3"/>
</dbReference>
<dbReference type="PANTHER" id="PTHR48081">
    <property type="entry name" value="AB HYDROLASE SUPERFAMILY PROTEIN C4A8.06C"/>
    <property type="match status" value="1"/>
</dbReference>